<evidence type="ECO:0000313" key="1">
    <source>
        <dbReference type="EMBL" id="KAK1934304.1"/>
    </source>
</evidence>
<organism evidence="1 2">
    <name type="scientific">Phytophthora citrophthora</name>
    <dbReference type="NCBI Taxonomy" id="4793"/>
    <lineage>
        <taxon>Eukaryota</taxon>
        <taxon>Sar</taxon>
        <taxon>Stramenopiles</taxon>
        <taxon>Oomycota</taxon>
        <taxon>Peronosporomycetes</taxon>
        <taxon>Peronosporales</taxon>
        <taxon>Peronosporaceae</taxon>
        <taxon>Phytophthora</taxon>
    </lineage>
</organism>
<reference evidence="1" key="1">
    <citation type="submission" date="2023-08" db="EMBL/GenBank/DDBJ databases">
        <title>Reference Genome Resource for the Citrus Pathogen Phytophthora citrophthora.</title>
        <authorList>
            <person name="Moller H."/>
            <person name="Coetzee B."/>
            <person name="Rose L.J."/>
            <person name="Van Niekerk J.M."/>
        </authorList>
    </citation>
    <scope>NUCLEOTIDE SEQUENCE</scope>
    <source>
        <strain evidence="1">STE-U-9442</strain>
    </source>
</reference>
<keyword evidence="2" id="KW-1185">Reference proteome</keyword>
<accession>A0AAD9G9L3</accession>
<comment type="caution">
    <text evidence="1">The sequence shown here is derived from an EMBL/GenBank/DDBJ whole genome shotgun (WGS) entry which is preliminary data.</text>
</comment>
<name>A0AAD9G9L3_9STRA</name>
<dbReference type="AlphaFoldDB" id="A0AAD9G9L3"/>
<evidence type="ECO:0000313" key="2">
    <source>
        <dbReference type="Proteomes" id="UP001259832"/>
    </source>
</evidence>
<dbReference type="EMBL" id="JASMQC010000026">
    <property type="protein sequence ID" value="KAK1934304.1"/>
    <property type="molecule type" value="Genomic_DNA"/>
</dbReference>
<proteinExistence type="predicted"/>
<dbReference type="Proteomes" id="UP001259832">
    <property type="component" value="Unassembled WGS sequence"/>
</dbReference>
<gene>
    <name evidence="1" type="ORF">P3T76_011507</name>
</gene>
<sequence length="126" mass="13311">MVDGNIEEPTDAQILCRSLASIVEDVVATNSGGLASTSADTYPDDASLDEDHLTLLAQKRVSSGTLPLPLCGGPSDGDVVVTRTAHFEPNKSNPEIVNVSGGEEYDLNTDNTAPTELTVRMIHRGM</sequence>
<protein>
    <submittedName>
        <fullName evidence="1">Uncharacterized protein</fullName>
    </submittedName>
</protein>